<dbReference type="KEGG" id="cmet:K6K41_12820"/>
<gene>
    <name evidence="1" type="ORF">K6K41_12820</name>
</gene>
<dbReference type="EMBL" id="CP081869">
    <property type="protein sequence ID" value="QZO02070.1"/>
    <property type="molecule type" value="Genomic_DNA"/>
</dbReference>
<dbReference type="Proteomes" id="UP000825701">
    <property type="component" value="Chromosome"/>
</dbReference>
<evidence type="ECO:0000313" key="2">
    <source>
        <dbReference type="Proteomes" id="UP000825701"/>
    </source>
</evidence>
<dbReference type="Pfam" id="PF05621">
    <property type="entry name" value="TniB"/>
    <property type="match status" value="1"/>
</dbReference>
<protein>
    <submittedName>
        <fullName evidence="1">TniB family NTP-binding protein</fullName>
    </submittedName>
</protein>
<accession>A0A9E6RDT1</accession>
<dbReference type="SUPFAM" id="SSF52540">
    <property type="entry name" value="P-loop containing nucleoside triphosphate hydrolases"/>
    <property type="match status" value="1"/>
</dbReference>
<sequence length="221" mass="25228">MSALGDIDPERGTAAFKQRRVIEAVRERKTKLLIIDEVQRLVAKDQGKVAHAVADWIQELMNEISRSCGIILVGTTRARRIFIRNGHLIGRNVPALEMKPYATRHDDPSDWKLYRSYLMTFDSELQRLGGFQKSHLHEEDMASRIHAAARGYPGATARLIHITSEAAMRLGDQPTLSRELFAHCFDEMWKFSDAKVVNPFLTPKPPAVELVWTKDWETSFD</sequence>
<dbReference type="AlphaFoldDB" id="A0A9E6RDT1"/>
<dbReference type="RefSeq" id="WP_261405453.1">
    <property type="nucleotide sequence ID" value="NZ_CP081869.1"/>
</dbReference>
<reference evidence="1" key="1">
    <citation type="submission" date="2021-08" db="EMBL/GenBank/DDBJ databases">
        <authorList>
            <person name="Zhang H."/>
            <person name="Xu M."/>
            <person name="Yu Z."/>
            <person name="Yang L."/>
            <person name="Cai Y."/>
        </authorList>
    </citation>
    <scope>NUCLEOTIDE SEQUENCE</scope>
    <source>
        <strain evidence="1">CHL1</strain>
    </source>
</reference>
<name>A0A9E6RDT1_9HYPH</name>
<keyword evidence="2" id="KW-1185">Reference proteome</keyword>
<dbReference type="InterPro" id="IPR008868">
    <property type="entry name" value="TniB"/>
</dbReference>
<organism evidence="1 2">
    <name type="scientific">Chenggangzhangella methanolivorans</name>
    <dbReference type="NCBI Taxonomy" id="1437009"/>
    <lineage>
        <taxon>Bacteria</taxon>
        <taxon>Pseudomonadati</taxon>
        <taxon>Pseudomonadota</taxon>
        <taxon>Alphaproteobacteria</taxon>
        <taxon>Hyphomicrobiales</taxon>
        <taxon>Methylopilaceae</taxon>
        <taxon>Chenggangzhangella</taxon>
    </lineage>
</organism>
<dbReference type="Gene3D" id="3.40.50.300">
    <property type="entry name" value="P-loop containing nucleotide triphosphate hydrolases"/>
    <property type="match status" value="1"/>
</dbReference>
<proteinExistence type="predicted"/>
<dbReference type="InterPro" id="IPR027417">
    <property type="entry name" value="P-loop_NTPase"/>
</dbReference>
<evidence type="ECO:0000313" key="1">
    <source>
        <dbReference type="EMBL" id="QZO02070.1"/>
    </source>
</evidence>